<dbReference type="CDD" id="cd02801">
    <property type="entry name" value="DUS_like_FMN"/>
    <property type="match status" value="1"/>
</dbReference>
<evidence type="ECO:0000256" key="2">
    <source>
        <dbReference type="ARBA" id="ARBA00022630"/>
    </source>
</evidence>
<keyword evidence="4" id="KW-0819">tRNA processing</keyword>
<accession>A0A2V1IRE4</accession>
<dbReference type="InterPro" id="IPR018517">
    <property type="entry name" value="tRNA_hU_synthase_CS"/>
</dbReference>
<dbReference type="InterPro" id="IPR035587">
    <property type="entry name" value="DUS-like_FMN-bd"/>
</dbReference>
<organism evidence="8 9">
    <name type="scientific">Duncaniella muris</name>
    <dbReference type="NCBI Taxonomy" id="2094150"/>
    <lineage>
        <taxon>Bacteria</taxon>
        <taxon>Pseudomonadati</taxon>
        <taxon>Bacteroidota</taxon>
        <taxon>Bacteroidia</taxon>
        <taxon>Bacteroidales</taxon>
        <taxon>Muribaculaceae</taxon>
        <taxon>Duncaniella</taxon>
    </lineage>
</organism>
<reference evidence="9" key="1">
    <citation type="submission" date="2018-02" db="EMBL/GenBank/DDBJ databases">
        <authorList>
            <person name="Clavel T."/>
            <person name="Strowig T."/>
        </authorList>
    </citation>
    <scope>NUCLEOTIDE SEQUENCE [LARGE SCALE GENOMIC DNA]</scope>
    <source>
        <strain evidence="9">DSM 103720</strain>
    </source>
</reference>
<evidence type="ECO:0000313" key="9">
    <source>
        <dbReference type="Proteomes" id="UP000244905"/>
    </source>
</evidence>
<dbReference type="SUPFAM" id="SSF51395">
    <property type="entry name" value="FMN-linked oxidoreductases"/>
    <property type="match status" value="1"/>
</dbReference>
<protein>
    <submittedName>
        <fullName evidence="8">tRNA-dihydrouridine synthase family protein</fullName>
    </submittedName>
</protein>
<proteinExistence type="predicted"/>
<dbReference type="GO" id="GO:0017150">
    <property type="term" value="F:tRNA dihydrouridine synthase activity"/>
    <property type="evidence" value="ECO:0007669"/>
    <property type="project" value="InterPro"/>
</dbReference>
<dbReference type="AlphaFoldDB" id="A0A2V1IRE4"/>
<dbReference type="GO" id="GO:0050660">
    <property type="term" value="F:flavin adenine dinucleotide binding"/>
    <property type="evidence" value="ECO:0007669"/>
    <property type="project" value="InterPro"/>
</dbReference>
<comment type="caution">
    <text evidence="8">The sequence shown here is derived from an EMBL/GenBank/DDBJ whole genome shotgun (WGS) entry which is preliminary data.</text>
</comment>
<evidence type="ECO:0000313" key="8">
    <source>
        <dbReference type="EMBL" id="PWB02955.1"/>
    </source>
</evidence>
<dbReference type="EMBL" id="PUEC01000008">
    <property type="protein sequence ID" value="PWB02955.1"/>
    <property type="molecule type" value="Genomic_DNA"/>
</dbReference>
<dbReference type="PANTHER" id="PTHR45846">
    <property type="entry name" value="TRNA-DIHYDROURIDINE(47) SYNTHASE [NAD(P)(+)]-LIKE"/>
    <property type="match status" value="1"/>
</dbReference>
<dbReference type="PANTHER" id="PTHR45846:SF1">
    <property type="entry name" value="TRNA-DIHYDROURIDINE(47) SYNTHASE [NAD(P)(+)]-LIKE"/>
    <property type="match status" value="1"/>
</dbReference>
<keyword evidence="9" id="KW-1185">Reference proteome</keyword>
<sequence length="352" mass="39603">MGLPQLLQLPRPGARRTQRLAQKLLIHKQAPLSHTMPATPPTGGFRLMAAPLQGYTEAPFRHFHAEIYGGGESLTYFSPFLRIEKGSVRPRDLRDITSPLNANHRLIPQIIFRDATEFRTLTSAVRSAGHSHLDLNLGCPFVPQVRKGRGAGLLRQPDLLREIAGIMTADYPDITFSVKMRLGITDPDEWQSLMPAISLMPLSHLTVHPRTASQQYSGQLHLDSFEALAAACPHPLVFNGEITTPQQIDHLRQRYPTLSGIMLGRGLLRRPSLIAEWTAGREWTPADIRSHLLRLHEAILDHYTRTLSGDTQILSKIKPLWDYFADSFDRKTIKKLLKSPTLPLYRQNLPPA</sequence>
<keyword evidence="2" id="KW-0285">Flavoprotein</keyword>
<evidence type="ECO:0000256" key="1">
    <source>
        <dbReference type="ARBA" id="ARBA00001917"/>
    </source>
</evidence>
<name>A0A2V1IRE4_9BACT</name>
<dbReference type="Pfam" id="PF01207">
    <property type="entry name" value="Dus"/>
    <property type="match status" value="1"/>
</dbReference>
<evidence type="ECO:0000259" key="7">
    <source>
        <dbReference type="Pfam" id="PF01207"/>
    </source>
</evidence>
<gene>
    <name evidence="8" type="ORF">C5O23_04780</name>
</gene>
<keyword evidence="3" id="KW-0288">FMN</keyword>
<dbReference type="InterPro" id="IPR013785">
    <property type="entry name" value="Aldolase_TIM"/>
</dbReference>
<dbReference type="Proteomes" id="UP000244905">
    <property type="component" value="Unassembled WGS sequence"/>
</dbReference>
<evidence type="ECO:0000256" key="4">
    <source>
        <dbReference type="ARBA" id="ARBA00022694"/>
    </source>
</evidence>
<dbReference type="PROSITE" id="PS01136">
    <property type="entry name" value="UPF0034"/>
    <property type="match status" value="1"/>
</dbReference>
<comment type="cofactor">
    <cofactor evidence="1">
        <name>FMN</name>
        <dbReference type="ChEBI" id="CHEBI:58210"/>
    </cofactor>
</comment>
<dbReference type="Gene3D" id="3.20.20.70">
    <property type="entry name" value="Aldolase class I"/>
    <property type="match status" value="1"/>
</dbReference>
<evidence type="ECO:0000256" key="3">
    <source>
        <dbReference type="ARBA" id="ARBA00022643"/>
    </source>
</evidence>
<feature type="domain" description="DUS-like FMN-binding" evidence="7">
    <location>
        <begin position="49"/>
        <end position="308"/>
    </location>
</feature>
<evidence type="ECO:0000256" key="6">
    <source>
        <dbReference type="ARBA" id="ARBA00023002"/>
    </source>
</evidence>
<keyword evidence="6" id="KW-0560">Oxidoreductase</keyword>
<evidence type="ECO:0000256" key="5">
    <source>
        <dbReference type="ARBA" id="ARBA00022857"/>
    </source>
</evidence>
<keyword evidence="5" id="KW-0521">NADP</keyword>
<dbReference type="GO" id="GO:0003723">
    <property type="term" value="F:RNA binding"/>
    <property type="evidence" value="ECO:0007669"/>
    <property type="project" value="TreeGrafter"/>
</dbReference>